<dbReference type="SUPFAM" id="SSF52540">
    <property type="entry name" value="P-loop containing nucleoside triphosphate hydrolases"/>
    <property type="match status" value="1"/>
</dbReference>
<dbReference type="InterPro" id="IPR011604">
    <property type="entry name" value="PDDEXK-like_dom_sf"/>
</dbReference>
<feature type="region of interest" description="Disordered" evidence="1">
    <location>
        <begin position="730"/>
        <end position="750"/>
    </location>
</feature>
<dbReference type="NCBIfam" id="TIGR02786">
    <property type="entry name" value="addB_alphas"/>
    <property type="match status" value="1"/>
</dbReference>
<feature type="domain" description="PD-(D/E)XK endonuclease-like" evidence="2">
    <location>
        <begin position="752"/>
        <end position="993"/>
    </location>
</feature>
<evidence type="ECO:0000259" key="2">
    <source>
        <dbReference type="Pfam" id="PF12705"/>
    </source>
</evidence>
<proteinExistence type="predicted"/>
<protein>
    <recommendedName>
        <fullName evidence="2">PD-(D/E)XK endonuclease-like domain-containing protein</fullName>
    </recommendedName>
</protein>
<dbReference type="EMBL" id="LC066375">
    <property type="protein sequence ID" value="BAT27181.1"/>
    <property type="molecule type" value="Genomic_DNA"/>
</dbReference>
<accession>A0A0P0YZU4</accession>
<feature type="compositionally biased region" description="Basic and acidic residues" evidence="1">
    <location>
        <begin position="730"/>
        <end position="742"/>
    </location>
</feature>
<dbReference type="RefSeq" id="WP_244490818.1">
    <property type="nucleotide sequence ID" value="NZ_BBWR01000012.1"/>
</dbReference>
<dbReference type="InterPro" id="IPR014153">
    <property type="entry name" value="Ds_break_AddB"/>
</dbReference>
<reference evidence="3" key="1">
    <citation type="journal article" date="2015" name="Proc. Natl. Acad. Sci. U.S.A.">
        <title>Bacterial clade with the ribosomal RNA operon on a small plasmid rather than the chromosome.</title>
        <authorList>
            <person name="Anda M."/>
            <person name="Ohtsubo Y."/>
            <person name="Okubo T."/>
            <person name="Sugawara M."/>
            <person name="Nagata Y."/>
            <person name="Tsuda M."/>
            <person name="Minamisawa K."/>
            <person name="Mitsui H."/>
        </authorList>
    </citation>
    <scope>NUCLEOTIDE SEQUENCE</scope>
    <source>
        <strain evidence="3">JCM 14755</strain>
    </source>
</reference>
<evidence type="ECO:0000313" key="3">
    <source>
        <dbReference type="EMBL" id="BAT27181.1"/>
    </source>
</evidence>
<name>A0A0P0YZU4_9HYPH</name>
<organism evidence="3">
    <name type="scientific">Aureimonas frigidaquae</name>
    <dbReference type="NCBI Taxonomy" id="424757"/>
    <lineage>
        <taxon>Bacteria</taxon>
        <taxon>Pseudomonadati</taxon>
        <taxon>Pseudomonadota</taxon>
        <taxon>Alphaproteobacteria</taxon>
        <taxon>Hyphomicrobiales</taxon>
        <taxon>Aurantimonadaceae</taxon>
        <taxon>Aureimonas</taxon>
    </lineage>
</organism>
<dbReference type="InterPro" id="IPR027417">
    <property type="entry name" value="P-loop_NTPase"/>
</dbReference>
<evidence type="ECO:0000256" key="1">
    <source>
        <dbReference type="SAM" id="MobiDB-lite"/>
    </source>
</evidence>
<sequence>MRVTSIPPSLPFLPTLAEEILSGRLLPGFPGPQADPLRLAALTVYVPTRRAGRTLAAAFSARLGGAAAILPRIRTLSEEDEQDSFLGPAADALLPAMTPLHRRLILARLIRFWKAQLAGAALDMFGDADIVLPASASDALWLAGDLATLMDEATDEGVDLAALARLDLEDRLTGWWQLTRTFLSIVTEHWPAELERLGLADAARLRLAGAERMAARLDAEGSAEPIVIAGALTTVGPTLSLMRAVAQLTNGAVVLPGLDTRLDDESFRAIALRAAPAAAGHPQYALSRMLAGMGIDRADVAEIGPPPDPLLTARQTLFSEAMRPAQTTDHWRLIDDATRAALDGVVLMEAPDEAAEARAIAVAMRDALAAADTVVALATPDRALAQRVAAELERFGILANDSAGRPLGATPPGELARLALEAALRPGDPVVLISLLKHPLTRMGLDPAAARRGARAIELVALRGGTGVADAAELPALYARRLSARQAQGRRMPRAVRLLGADDLALGQRMAEGLAAALQPLIALRHEPALEVGPQARALTLALEALAAGTDGAPDVLYAEEAGIALADWLRGLIAAPSVEFPFSPDELPDVAAALMTDMRVAPRGGLSRRVFIWGALEARLQHADTLILGGLNEGSWPQAARADAFLSRLMRAEILLDPPERRIGLAAHDIWMSLGSRRLVLSRAERKGGAPAIASRWLQRLLAVADEAAIARARQDGAAILSAAARLDRTAEAPRHPRPEPRPPLAARPATLSVTEVERLVRDPYAVHARRILHLEPLEPLIRAPGAAERGTLFHDILARAVALGISPQQDDALERLLAAAREGFTEANLPPEVEAVWWPRMEAMAARYLDWERSRDERVAARIAEAGGRHAFADLGITLTGYADRIDIQTDGSAEIIDFKTGTEPSIKQARSLMAPQLPLEGAMLRLGAFEGIPAQTPLGALTYVRLRERDLYEEGLDKPGTARSEAISVDMLADDALARFRGLAAAYRNPDKGYLSRARPFRAGVMDGDYDHLARAREWAVVEDGGEDEA</sequence>
<dbReference type="InterPro" id="IPR038726">
    <property type="entry name" value="PDDEXK_AddAB-type"/>
</dbReference>
<dbReference type="AlphaFoldDB" id="A0A0P0YZU4"/>
<dbReference type="Gene3D" id="3.90.320.10">
    <property type="match status" value="1"/>
</dbReference>
<dbReference type="Pfam" id="PF12705">
    <property type="entry name" value="PDDEXK_1"/>
    <property type="match status" value="1"/>
</dbReference>